<dbReference type="Gene3D" id="3.40.50.300">
    <property type="entry name" value="P-loop containing nucleotide triphosphate hydrolases"/>
    <property type="match status" value="1"/>
</dbReference>
<accession>C6LF38</accession>
<evidence type="ECO:0000313" key="1">
    <source>
        <dbReference type="EMBL" id="EET60777.1"/>
    </source>
</evidence>
<protein>
    <recommendedName>
        <fullName evidence="3">Cytidylate kinase</fullName>
    </recommendedName>
</protein>
<gene>
    <name evidence="1" type="ORF">BRYFOR_07240</name>
</gene>
<dbReference type="InterPro" id="IPR027417">
    <property type="entry name" value="P-loop_NTPase"/>
</dbReference>
<dbReference type="OrthoDB" id="9781180at2"/>
<dbReference type="Proteomes" id="UP000005561">
    <property type="component" value="Unassembled WGS sequence"/>
</dbReference>
<name>C6LF38_9FIRM</name>
<dbReference type="AlphaFoldDB" id="C6LF38"/>
<dbReference type="Pfam" id="PF13189">
    <property type="entry name" value="Cytidylate_kin2"/>
    <property type="match status" value="1"/>
</dbReference>
<reference evidence="1" key="1">
    <citation type="submission" date="2009-07" db="EMBL/GenBank/DDBJ databases">
        <authorList>
            <person name="Weinstock G."/>
            <person name="Sodergren E."/>
            <person name="Clifton S."/>
            <person name="Fulton L."/>
            <person name="Fulton B."/>
            <person name="Courtney L."/>
            <person name="Fronick C."/>
            <person name="Harrison M."/>
            <person name="Strong C."/>
            <person name="Farmer C."/>
            <person name="Delahaunty K."/>
            <person name="Markovic C."/>
            <person name="Hall O."/>
            <person name="Minx P."/>
            <person name="Tomlinson C."/>
            <person name="Mitreva M."/>
            <person name="Nelson J."/>
            <person name="Hou S."/>
            <person name="Wollam A."/>
            <person name="Pepin K.H."/>
            <person name="Johnson M."/>
            <person name="Bhonagiri V."/>
            <person name="Nash W.E."/>
            <person name="Warren W."/>
            <person name="Chinwalla A."/>
            <person name="Mardis E.R."/>
            <person name="Wilson R.K."/>
        </authorList>
    </citation>
    <scope>NUCLEOTIDE SEQUENCE [LARGE SCALE GENOMIC DNA]</scope>
    <source>
        <strain evidence="1">DSM 14469</strain>
    </source>
</reference>
<comment type="caution">
    <text evidence="1">The sequence shown here is derived from an EMBL/GenBank/DDBJ whole genome shotgun (WGS) entry which is preliminary data.</text>
</comment>
<evidence type="ECO:0000313" key="2">
    <source>
        <dbReference type="Proteomes" id="UP000005561"/>
    </source>
</evidence>
<dbReference type="STRING" id="168384.SAMN05660368_02342"/>
<keyword evidence="2" id="KW-1185">Reference proteome</keyword>
<dbReference type="EMBL" id="ACCL02000009">
    <property type="protein sequence ID" value="EET60777.1"/>
    <property type="molecule type" value="Genomic_DNA"/>
</dbReference>
<dbReference type="eggNOG" id="COG1102">
    <property type="taxonomic scope" value="Bacteria"/>
</dbReference>
<dbReference type="RefSeq" id="WP_006862031.1">
    <property type="nucleotide sequence ID" value="NZ_ACCL02000009.1"/>
</dbReference>
<evidence type="ECO:0008006" key="3">
    <source>
        <dbReference type="Google" id="ProtNLM"/>
    </source>
</evidence>
<sequence>MKILAIEREFGSGGREIGMKVAQEAGIPYYDTNLLIEAAKRYDISIGDLEDYDEKGCGSLIYNLVMAANCLQGEEASEVYKIQSGVKETIRKLGAEGPAVFIGRCATEIFKYHENVVRVYIYSSNVQKKVNRIMQTEHVSEEDARRLMDKKDRCRRNYFHFFTGSDWRDRKNYDLELNTGMLPTGECVRILLDMIQQ</sequence>
<organism evidence="1 2">
    <name type="scientific">Marvinbryantia formatexigens DSM 14469</name>
    <dbReference type="NCBI Taxonomy" id="478749"/>
    <lineage>
        <taxon>Bacteria</taxon>
        <taxon>Bacillati</taxon>
        <taxon>Bacillota</taxon>
        <taxon>Clostridia</taxon>
        <taxon>Lachnospirales</taxon>
        <taxon>Lachnospiraceae</taxon>
        <taxon>Marvinbryantia</taxon>
    </lineage>
</organism>
<proteinExistence type="predicted"/>